<gene>
    <name evidence="3" type="ORF">IL334_005350</name>
</gene>
<evidence type="ECO:0000256" key="2">
    <source>
        <dbReference type="SAM" id="SignalP"/>
    </source>
</evidence>
<sequence length="319" mass="36478">MLIACCLWVIIATQSNGPDPQGWMDKQVQGGLDRLLRTHFIRRFPLIFDGGFLKYSYTFTLPRPLTASLTHLLHLSKTYDTPLANQMRNVIKLISQNQEQKLHHRVQEASMLISRRSKKKRNPESQESTNNAKRKRKSPQENSLPVSQEVEDTDSSQRTEAYLQAVHNQRSQFEGEGSMKTERRLNRIVGDVIGCIGRSSFECRRKRCGKLSYGQVPLVHYPIFEDIGQEGENLDDLLIEEEEEYEYVEEENSLSLEEGSLTAPQGDKVGYHTISDICEKIQEISCSNAIITDEEPDNNEGEDADEDEVEETDELVILE</sequence>
<evidence type="ECO:0008006" key="5">
    <source>
        <dbReference type="Google" id="ProtNLM"/>
    </source>
</evidence>
<name>A0ABZ1D4Y1_9TREE</name>
<feature type="chain" id="PRO_5045859920" description="HNH nuclease domain-containing protein" evidence="2">
    <location>
        <begin position="18"/>
        <end position="319"/>
    </location>
</feature>
<evidence type="ECO:0000256" key="1">
    <source>
        <dbReference type="SAM" id="MobiDB-lite"/>
    </source>
</evidence>
<feature type="region of interest" description="Disordered" evidence="1">
    <location>
        <begin position="290"/>
        <end position="319"/>
    </location>
</feature>
<dbReference type="Proteomes" id="UP001329825">
    <property type="component" value="Chromosome 7"/>
</dbReference>
<feature type="signal peptide" evidence="2">
    <location>
        <begin position="1"/>
        <end position="17"/>
    </location>
</feature>
<protein>
    <recommendedName>
        <fullName evidence="5">HNH nuclease domain-containing protein</fullName>
    </recommendedName>
</protein>
<accession>A0ABZ1D4Y1</accession>
<dbReference type="RefSeq" id="XP_062793114.1">
    <property type="nucleotide sequence ID" value="XM_062937063.1"/>
</dbReference>
<evidence type="ECO:0000313" key="4">
    <source>
        <dbReference type="Proteomes" id="UP001329825"/>
    </source>
</evidence>
<feature type="compositionally biased region" description="Acidic residues" evidence="1">
    <location>
        <begin position="292"/>
        <end position="319"/>
    </location>
</feature>
<evidence type="ECO:0000313" key="3">
    <source>
        <dbReference type="EMBL" id="WRT68374.1"/>
    </source>
</evidence>
<keyword evidence="2" id="KW-0732">Signal</keyword>
<dbReference type="EMBL" id="CP141887">
    <property type="protein sequence ID" value="WRT68374.1"/>
    <property type="molecule type" value="Genomic_DNA"/>
</dbReference>
<dbReference type="GeneID" id="87957481"/>
<proteinExistence type="predicted"/>
<organism evidence="3 4">
    <name type="scientific">Kwoniella shivajii</name>
    <dbReference type="NCBI Taxonomy" id="564305"/>
    <lineage>
        <taxon>Eukaryota</taxon>
        <taxon>Fungi</taxon>
        <taxon>Dikarya</taxon>
        <taxon>Basidiomycota</taxon>
        <taxon>Agaricomycotina</taxon>
        <taxon>Tremellomycetes</taxon>
        <taxon>Tremellales</taxon>
        <taxon>Cryptococcaceae</taxon>
        <taxon>Kwoniella</taxon>
    </lineage>
</organism>
<feature type="region of interest" description="Disordered" evidence="1">
    <location>
        <begin position="112"/>
        <end position="157"/>
    </location>
</feature>
<reference evidence="3 4" key="1">
    <citation type="submission" date="2024-01" db="EMBL/GenBank/DDBJ databases">
        <title>Comparative genomics of Cryptococcus and Kwoniella reveals pathogenesis evolution and contrasting modes of karyotype evolution via chromosome fusion or intercentromeric recombination.</title>
        <authorList>
            <person name="Coelho M.A."/>
            <person name="David-Palma M."/>
            <person name="Shea T."/>
            <person name="Bowers K."/>
            <person name="McGinley-Smith S."/>
            <person name="Mohammad A.W."/>
            <person name="Gnirke A."/>
            <person name="Yurkov A.M."/>
            <person name="Nowrousian M."/>
            <person name="Sun S."/>
            <person name="Cuomo C.A."/>
            <person name="Heitman J."/>
        </authorList>
    </citation>
    <scope>NUCLEOTIDE SEQUENCE [LARGE SCALE GENOMIC DNA]</scope>
    <source>
        <strain evidence="3">CBS 11374</strain>
    </source>
</reference>
<keyword evidence="4" id="KW-1185">Reference proteome</keyword>